<name>A0AAD6WCB2_9ROSI</name>
<accession>A0AAD6WCB2</accession>
<dbReference type="EMBL" id="JAQIZT010000003">
    <property type="protein sequence ID" value="KAJ7005334.1"/>
    <property type="molecule type" value="Genomic_DNA"/>
</dbReference>
<organism evidence="2 3">
    <name type="scientific">Populus alba x Populus x berolinensis</name>
    <dbReference type="NCBI Taxonomy" id="444605"/>
    <lineage>
        <taxon>Eukaryota</taxon>
        <taxon>Viridiplantae</taxon>
        <taxon>Streptophyta</taxon>
        <taxon>Embryophyta</taxon>
        <taxon>Tracheophyta</taxon>
        <taxon>Spermatophyta</taxon>
        <taxon>Magnoliopsida</taxon>
        <taxon>eudicotyledons</taxon>
        <taxon>Gunneridae</taxon>
        <taxon>Pentapetalae</taxon>
        <taxon>rosids</taxon>
        <taxon>fabids</taxon>
        <taxon>Malpighiales</taxon>
        <taxon>Salicaceae</taxon>
        <taxon>Saliceae</taxon>
        <taxon>Populus</taxon>
    </lineage>
</organism>
<evidence type="ECO:0000313" key="3">
    <source>
        <dbReference type="Proteomes" id="UP001164929"/>
    </source>
</evidence>
<evidence type="ECO:0000256" key="1">
    <source>
        <dbReference type="SAM" id="MobiDB-lite"/>
    </source>
</evidence>
<reference evidence="2" key="1">
    <citation type="journal article" date="2023" name="Mol. Ecol. Resour.">
        <title>Chromosome-level genome assembly of a triploid poplar Populus alba 'Berolinensis'.</title>
        <authorList>
            <person name="Chen S."/>
            <person name="Yu Y."/>
            <person name="Wang X."/>
            <person name="Wang S."/>
            <person name="Zhang T."/>
            <person name="Zhou Y."/>
            <person name="He R."/>
            <person name="Meng N."/>
            <person name="Wang Y."/>
            <person name="Liu W."/>
            <person name="Liu Z."/>
            <person name="Liu J."/>
            <person name="Guo Q."/>
            <person name="Huang H."/>
            <person name="Sederoff R.R."/>
            <person name="Wang G."/>
            <person name="Qu G."/>
            <person name="Chen S."/>
        </authorList>
    </citation>
    <scope>NUCLEOTIDE SEQUENCE</scope>
    <source>
        <strain evidence="2">SC-2020</strain>
    </source>
</reference>
<keyword evidence="3" id="KW-1185">Reference proteome</keyword>
<proteinExistence type="predicted"/>
<protein>
    <submittedName>
        <fullName evidence="2">Uncharacterized protein</fullName>
    </submittedName>
</protein>
<sequence>MIKEAQHTISQTLTLVLELGTLHGLQMTLSPSPEGNGNGIHKQNKERLPANPNKIFRLREDMGLTPLLPLSVWPNVDLMLALIPSPAWAFMLIQIDGFD</sequence>
<evidence type="ECO:0000313" key="2">
    <source>
        <dbReference type="EMBL" id="KAJ7005334.1"/>
    </source>
</evidence>
<gene>
    <name evidence="2" type="ORF">NC653_009973</name>
</gene>
<feature type="region of interest" description="Disordered" evidence="1">
    <location>
        <begin position="28"/>
        <end position="47"/>
    </location>
</feature>
<dbReference type="Proteomes" id="UP001164929">
    <property type="component" value="Chromosome 3"/>
</dbReference>
<comment type="caution">
    <text evidence="2">The sequence shown here is derived from an EMBL/GenBank/DDBJ whole genome shotgun (WGS) entry which is preliminary data.</text>
</comment>
<dbReference type="AlphaFoldDB" id="A0AAD6WCB2"/>